<dbReference type="GO" id="GO:0016651">
    <property type="term" value="F:oxidoreductase activity, acting on NAD(P)H"/>
    <property type="evidence" value="ECO:0007669"/>
    <property type="project" value="InterPro"/>
</dbReference>
<dbReference type="Gene3D" id="3.40.50.720">
    <property type="entry name" value="NAD(P)-binding Rossmann-like Domain"/>
    <property type="match status" value="1"/>
</dbReference>
<reference evidence="4" key="1">
    <citation type="submission" date="2022-10" db="EMBL/GenBank/DDBJ databases">
        <title>Culturing micro-colonial fungi from biological soil crusts in the Mojave desert and describing Neophaeococcomyces mojavensis, and introducing the new genera and species Taxawa tesnikishii.</title>
        <authorList>
            <person name="Kurbessoian T."/>
            <person name="Stajich J.E."/>
        </authorList>
    </citation>
    <scope>NUCLEOTIDE SEQUENCE</scope>
    <source>
        <strain evidence="4">TK_41</strain>
    </source>
</reference>
<dbReference type="Pfam" id="PF00107">
    <property type="entry name" value="ADH_zinc_N"/>
    <property type="match status" value="1"/>
</dbReference>
<dbReference type="InterPro" id="IPR047122">
    <property type="entry name" value="Trans-enoyl_RdTase-like"/>
</dbReference>
<dbReference type="PANTHER" id="PTHR45348:SF2">
    <property type="entry name" value="ZINC-TYPE ALCOHOL DEHYDROGENASE-LIKE PROTEIN C2E1P3.01"/>
    <property type="match status" value="1"/>
</dbReference>
<comment type="similarity">
    <text evidence="1">Belongs to the zinc-containing alcohol dehydrogenase family.</text>
</comment>
<sequence>MSSRRQNFGLIRQGTGRAVLKQINIPKLPDDYILVRTMTIALNPTDWTTLDAVGDDGTLMGCDYAGIVEEVGKAVKKRFKKGDRVAGFGHGGDLQVHIPDGVSFEAAATVGVAIGTVGFGLYNVLRLPLPGEQNPGEQEPILIYGGSTASATIAIQFARLSGLKVITTCSPKHFGLMKELGADLVYDYRHPDVGARIRDATEGKLKLVFDTVALESTAKICADAFGNDGGVYCNLLGIDCPRHDVRSEFFLGYSQSGEQFIFEGEHFEAKPEDFMFASRFAEVAERLWHEGNFKPHPQRVEPGGFSGVADGLQQMRESKVSGEKLVYRVEETEWP</sequence>
<dbReference type="Gene3D" id="3.90.180.10">
    <property type="entry name" value="Medium-chain alcohol dehydrogenases, catalytic domain"/>
    <property type="match status" value="1"/>
</dbReference>
<keyword evidence="5" id="KW-1185">Reference proteome</keyword>
<evidence type="ECO:0000259" key="3">
    <source>
        <dbReference type="SMART" id="SM00829"/>
    </source>
</evidence>
<dbReference type="Pfam" id="PF08240">
    <property type="entry name" value="ADH_N"/>
    <property type="match status" value="1"/>
</dbReference>
<dbReference type="Proteomes" id="UP001172673">
    <property type="component" value="Unassembled WGS sequence"/>
</dbReference>
<dbReference type="SUPFAM" id="SSF50129">
    <property type="entry name" value="GroES-like"/>
    <property type="match status" value="1"/>
</dbReference>
<evidence type="ECO:0000256" key="1">
    <source>
        <dbReference type="ARBA" id="ARBA00008072"/>
    </source>
</evidence>
<evidence type="ECO:0000313" key="5">
    <source>
        <dbReference type="Proteomes" id="UP001172673"/>
    </source>
</evidence>
<dbReference type="CDD" id="cd08249">
    <property type="entry name" value="enoyl_reductase_like"/>
    <property type="match status" value="1"/>
</dbReference>
<name>A0AA38XFJ1_9EURO</name>
<protein>
    <recommendedName>
        <fullName evidence="3">Enoyl reductase (ER) domain-containing protein</fullName>
    </recommendedName>
</protein>
<proteinExistence type="inferred from homology"/>
<evidence type="ECO:0000256" key="2">
    <source>
        <dbReference type="ARBA" id="ARBA00023002"/>
    </source>
</evidence>
<comment type="caution">
    <text evidence="4">The sequence shown here is derived from an EMBL/GenBank/DDBJ whole genome shotgun (WGS) entry which is preliminary data.</text>
</comment>
<dbReference type="InterPro" id="IPR020843">
    <property type="entry name" value="ER"/>
</dbReference>
<dbReference type="AlphaFoldDB" id="A0AA38XFJ1"/>
<dbReference type="PANTHER" id="PTHR45348">
    <property type="entry name" value="HYPOTHETICAL OXIDOREDUCTASE (EUROFUNG)"/>
    <property type="match status" value="1"/>
</dbReference>
<dbReference type="EMBL" id="JAPDRK010000005">
    <property type="protein sequence ID" value="KAJ9612482.1"/>
    <property type="molecule type" value="Genomic_DNA"/>
</dbReference>
<keyword evidence="2" id="KW-0560">Oxidoreductase</keyword>
<dbReference type="SUPFAM" id="SSF51735">
    <property type="entry name" value="NAD(P)-binding Rossmann-fold domains"/>
    <property type="match status" value="1"/>
</dbReference>
<feature type="domain" description="Enoyl reductase (ER)" evidence="3">
    <location>
        <begin position="14"/>
        <end position="326"/>
    </location>
</feature>
<gene>
    <name evidence="4" type="ORF">H2200_004079</name>
</gene>
<dbReference type="SMART" id="SM00829">
    <property type="entry name" value="PKS_ER"/>
    <property type="match status" value="1"/>
</dbReference>
<dbReference type="InterPro" id="IPR013154">
    <property type="entry name" value="ADH-like_N"/>
</dbReference>
<evidence type="ECO:0000313" key="4">
    <source>
        <dbReference type="EMBL" id="KAJ9612482.1"/>
    </source>
</evidence>
<organism evidence="4 5">
    <name type="scientific">Cladophialophora chaetospira</name>
    <dbReference type="NCBI Taxonomy" id="386627"/>
    <lineage>
        <taxon>Eukaryota</taxon>
        <taxon>Fungi</taxon>
        <taxon>Dikarya</taxon>
        <taxon>Ascomycota</taxon>
        <taxon>Pezizomycotina</taxon>
        <taxon>Eurotiomycetes</taxon>
        <taxon>Chaetothyriomycetidae</taxon>
        <taxon>Chaetothyriales</taxon>
        <taxon>Herpotrichiellaceae</taxon>
        <taxon>Cladophialophora</taxon>
    </lineage>
</organism>
<accession>A0AA38XFJ1</accession>
<dbReference type="InterPro" id="IPR011032">
    <property type="entry name" value="GroES-like_sf"/>
</dbReference>
<dbReference type="InterPro" id="IPR036291">
    <property type="entry name" value="NAD(P)-bd_dom_sf"/>
</dbReference>
<dbReference type="InterPro" id="IPR013149">
    <property type="entry name" value="ADH-like_C"/>
</dbReference>